<dbReference type="Proteomes" id="UP000566995">
    <property type="component" value="Unassembled WGS sequence"/>
</dbReference>
<evidence type="ECO:0008006" key="5">
    <source>
        <dbReference type="Google" id="ProtNLM"/>
    </source>
</evidence>
<proteinExistence type="predicted"/>
<evidence type="ECO:0000313" key="4">
    <source>
        <dbReference type="Proteomes" id="UP000566995"/>
    </source>
</evidence>
<dbReference type="AlphaFoldDB" id="A0A7W7KNP7"/>
<feature type="signal peptide" evidence="2">
    <location>
        <begin position="1"/>
        <end position="19"/>
    </location>
</feature>
<feature type="chain" id="PRO_5030534924" description="Lipoprotein" evidence="2">
    <location>
        <begin position="20"/>
        <end position="174"/>
    </location>
</feature>
<sequence length="174" mass="19081">MRIAVVLIFAAILSGCAQQISPAKPKVTPTPRFAFQPTDQQIESAKAVITSMLKDPESARFSGIIGVQVEGRPSASAICGNVNAKNSYGGYVGSVPFMVFGDKGQIWESSSRLNVMNQLLTEVCTPTVPAPAAKEPTSHQAANTESKERQLYELQQRNLPYEQYQQEYRRIMGQ</sequence>
<reference evidence="3 4" key="1">
    <citation type="submission" date="2020-08" db="EMBL/GenBank/DDBJ databases">
        <title>Functional genomics of gut bacteria from endangered species of beetles.</title>
        <authorList>
            <person name="Carlos-Shanley C."/>
        </authorList>
    </citation>
    <scope>NUCLEOTIDE SEQUENCE [LARGE SCALE GENOMIC DNA]</scope>
    <source>
        <strain evidence="3 4">S00179</strain>
    </source>
</reference>
<evidence type="ECO:0000313" key="3">
    <source>
        <dbReference type="EMBL" id="MBB4865473.1"/>
    </source>
</evidence>
<dbReference type="EMBL" id="JACHLI010000019">
    <property type="protein sequence ID" value="MBB4865473.1"/>
    <property type="molecule type" value="Genomic_DNA"/>
</dbReference>
<dbReference type="PROSITE" id="PS51257">
    <property type="entry name" value="PROKAR_LIPOPROTEIN"/>
    <property type="match status" value="1"/>
</dbReference>
<name>A0A7W7KNP7_PSENT</name>
<protein>
    <recommendedName>
        <fullName evidence="5">Lipoprotein</fullName>
    </recommendedName>
</protein>
<evidence type="ECO:0000256" key="1">
    <source>
        <dbReference type="SAM" id="MobiDB-lite"/>
    </source>
</evidence>
<feature type="region of interest" description="Disordered" evidence="1">
    <location>
        <begin position="128"/>
        <end position="147"/>
    </location>
</feature>
<accession>A0A7W7KNP7</accession>
<organism evidence="3 4">
    <name type="scientific">Pseudomonas nitroreducens</name>
    <dbReference type="NCBI Taxonomy" id="46680"/>
    <lineage>
        <taxon>Bacteria</taxon>
        <taxon>Pseudomonadati</taxon>
        <taxon>Pseudomonadota</taxon>
        <taxon>Gammaproteobacteria</taxon>
        <taxon>Pseudomonadales</taxon>
        <taxon>Pseudomonadaceae</taxon>
        <taxon>Pseudomonas</taxon>
    </lineage>
</organism>
<keyword evidence="2" id="KW-0732">Signal</keyword>
<dbReference type="RefSeq" id="WP_184593246.1">
    <property type="nucleotide sequence ID" value="NZ_JACHLI010000019.1"/>
</dbReference>
<evidence type="ECO:0000256" key="2">
    <source>
        <dbReference type="SAM" id="SignalP"/>
    </source>
</evidence>
<comment type="caution">
    <text evidence="3">The sequence shown here is derived from an EMBL/GenBank/DDBJ whole genome shotgun (WGS) entry which is preliminary data.</text>
</comment>
<gene>
    <name evidence="3" type="ORF">HNP46_004367</name>
</gene>